<dbReference type="InterPro" id="IPR011009">
    <property type="entry name" value="Kinase-like_dom_sf"/>
</dbReference>
<dbReference type="RefSeq" id="WP_279996708.1">
    <property type="nucleotide sequence ID" value="NZ_CBFGSQ010000189.1"/>
</dbReference>
<dbReference type="EMBL" id="JAOCDZ010000019">
    <property type="protein sequence ID" value="MDH0738843.1"/>
    <property type="molecule type" value="Genomic_DNA"/>
</dbReference>
<comment type="caution">
    <text evidence="1">The sequence shown here is derived from an EMBL/GenBank/DDBJ whole genome shotgun (WGS) entry which is preliminary data.</text>
</comment>
<sequence length="279" mass="31257">MTQPPVHRNAPPGLRAWLDSVDAQREPSVRDVRIDGVRCIVKRRRPGFGRGVSYALRYVRALFLGVGCKVFLGEFPRPGVLLRNGLTHEAQRLSTLLEAGCRVPEVWWQEQGLLVLEYVGDDLADLIRKEDATSQLWLTRAAAADLAAFHVRGMWHGGAQIRNVTLRDGELWRIDFEENIGATLSRPLAQAYDLFQMLSSLVSLRKLPDDVAVTLGKLALDVYLENNPDTAVRASMKRLARVLCGVAAPLRPLLRRLPSRDIQGFFRVADILQPLLLKP</sequence>
<proteinExistence type="predicted"/>
<evidence type="ECO:0000313" key="1">
    <source>
        <dbReference type="EMBL" id="MDH0738843.1"/>
    </source>
</evidence>
<dbReference type="Proteomes" id="UP001161094">
    <property type="component" value="Unassembled WGS sequence"/>
</dbReference>
<accession>A0AA42LSP5</accession>
<reference evidence="1" key="1">
    <citation type="submission" date="2022-09" db="EMBL/GenBank/DDBJ databases">
        <title>Intensive care unit water sources are persistently colonized with multi-drug resistant bacteria and are the site of extensive horizontal gene transfer of antibiotic resistance genes.</title>
        <authorList>
            <person name="Diorio-Toth L."/>
        </authorList>
    </citation>
    <scope>NUCLEOTIDE SEQUENCE</scope>
    <source>
        <strain evidence="1">GD03843</strain>
    </source>
</reference>
<dbReference type="AlphaFoldDB" id="A0AA42LSP5"/>
<name>A0AA42LSP5_9BURK</name>
<evidence type="ECO:0008006" key="3">
    <source>
        <dbReference type="Google" id="ProtNLM"/>
    </source>
</evidence>
<protein>
    <recommendedName>
        <fullName evidence="3">Serine/threonine protein kinase</fullName>
    </recommendedName>
</protein>
<evidence type="ECO:0000313" key="2">
    <source>
        <dbReference type="Proteomes" id="UP001161094"/>
    </source>
</evidence>
<dbReference type="SUPFAM" id="SSF56112">
    <property type="entry name" value="Protein kinase-like (PK-like)"/>
    <property type="match status" value="1"/>
</dbReference>
<organism evidence="1 2">
    <name type="scientific">Achromobacter spanius</name>
    <dbReference type="NCBI Taxonomy" id="217203"/>
    <lineage>
        <taxon>Bacteria</taxon>
        <taxon>Pseudomonadati</taxon>
        <taxon>Pseudomonadota</taxon>
        <taxon>Betaproteobacteria</taxon>
        <taxon>Burkholderiales</taxon>
        <taxon>Alcaligenaceae</taxon>
        <taxon>Achromobacter</taxon>
    </lineage>
</organism>
<gene>
    <name evidence="1" type="ORF">N5D93_23720</name>
</gene>